<feature type="domain" description="C-type lectin" evidence="2">
    <location>
        <begin position="45"/>
        <end position="159"/>
    </location>
</feature>
<evidence type="ECO:0000256" key="1">
    <source>
        <dbReference type="SAM" id="SignalP"/>
    </source>
</evidence>
<sequence>MKYIHAMAASALLAGVCASASAQWSTFAGTGHYYGVFLIEGGDHSWSAARAQAQAKIAPNGQTGDLATLTSADENAFVFALADFPQFWAMDGAGNNEGHYLGGFQPEGSPEPAGGWQWVTSEAWSYTSWMSGEPNNSGGEEDFLCYFGIGGARTDRWNDVGDGASAVHTAYVVEVVPEPATAAVLGLGFIAAARRRKGA</sequence>
<feature type="chain" id="PRO_5035216769" description="C-type lectin domain-containing protein" evidence="1">
    <location>
        <begin position="23"/>
        <end position="199"/>
    </location>
</feature>
<name>A0A809R9V6_9BACT</name>
<dbReference type="Gene3D" id="3.10.100.10">
    <property type="entry name" value="Mannose-Binding Protein A, subunit A"/>
    <property type="match status" value="1"/>
</dbReference>
<feature type="signal peptide" evidence="1">
    <location>
        <begin position="1"/>
        <end position="22"/>
    </location>
</feature>
<keyword evidence="1" id="KW-0732">Signal</keyword>
<accession>A0A809R9V6</accession>
<dbReference type="InterPro" id="IPR016186">
    <property type="entry name" value="C-type_lectin-like/link_sf"/>
</dbReference>
<dbReference type="SMART" id="SM00034">
    <property type="entry name" value="CLECT"/>
    <property type="match status" value="1"/>
</dbReference>
<proteinExistence type="predicted"/>
<evidence type="ECO:0000313" key="4">
    <source>
        <dbReference type="Proteomes" id="UP000662873"/>
    </source>
</evidence>
<dbReference type="KEGG" id="npy:NPRO_19480"/>
<gene>
    <name evidence="3" type="ORF">NPRO_19480</name>
</gene>
<evidence type="ECO:0000259" key="2">
    <source>
        <dbReference type="PROSITE" id="PS50041"/>
    </source>
</evidence>
<organism evidence="3 4">
    <name type="scientific">Candidatus Nitrosymbiomonas proteolyticus</name>
    <dbReference type="NCBI Taxonomy" id="2608984"/>
    <lineage>
        <taxon>Bacteria</taxon>
        <taxon>Bacillati</taxon>
        <taxon>Armatimonadota</taxon>
        <taxon>Armatimonadota incertae sedis</taxon>
        <taxon>Candidatus Nitrosymbiomonas</taxon>
    </lineage>
</organism>
<dbReference type="InterPro" id="IPR013424">
    <property type="entry name" value="Ice-binding_C"/>
</dbReference>
<dbReference type="Pfam" id="PF07589">
    <property type="entry name" value="PEP-CTERM"/>
    <property type="match status" value="1"/>
</dbReference>
<dbReference type="EMBL" id="AP021858">
    <property type="protein sequence ID" value="BBO24353.1"/>
    <property type="molecule type" value="Genomic_DNA"/>
</dbReference>
<reference evidence="3" key="1">
    <citation type="journal article" name="DNA Res.">
        <title>The physiological potential of anammox bacteria as revealed by their core genome structure.</title>
        <authorList>
            <person name="Okubo T."/>
            <person name="Toyoda A."/>
            <person name="Fukuhara K."/>
            <person name="Uchiyama I."/>
            <person name="Harigaya Y."/>
            <person name="Kuroiwa M."/>
            <person name="Suzuki T."/>
            <person name="Murakami Y."/>
            <person name="Suwa Y."/>
            <person name="Takami H."/>
        </authorList>
    </citation>
    <scope>NUCLEOTIDE SEQUENCE</scope>
    <source>
        <strain evidence="3">317325-2</strain>
    </source>
</reference>
<dbReference type="PROSITE" id="PS50041">
    <property type="entry name" value="C_TYPE_LECTIN_2"/>
    <property type="match status" value="1"/>
</dbReference>
<dbReference type="AlphaFoldDB" id="A0A809R9V6"/>
<dbReference type="SUPFAM" id="SSF56436">
    <property type="entry name" value="C-type lectin-like"/>
    <property type="match status" value="1"/>
</dbReference>
<dbReference type="NCBIfam" id="TIGR02595">
    <property type="entry name" value="PEP_CTERM"/>
    <property type="match status" value="1"/>
</dbReference>
<dbReference type="Proteomes" id="UP000662873">
    <property type="component" value="Chromosome"/>
</dbReference>
<dbReference type="InterPro" id="IPR016187">
    <property type="entry name" value="CTDL_fold"/>
</dbReference>
<protein>
    <recommendedName>
        <fullName evidence="2">C-type lectin domain-containing protein</fullName>
    </recommendedName>
</protein>
<dbReference type="InterPro" id="IPR050111">
    <property type="entry name" value="C-type_lectin/snaclec_domain"/>
</dbReference>
<evidence type="ECO:0000313" key="3">
    <source>
        <dbReference type="EMBL" id="BBO24353.1"/>
    </source>
</evidence>
<dbReference type="PANTHER" id="PTHR22803">
    <property type="entry name" value="MANNOSE, PHOSPHOLIPASE, LECTIN RECEPTOR RELATED"/>
    <property type="match status" value="1"/>
</dbReference>
<dbReference type="InterPro" id="IPR001304">
    <property type="entry name" value="C-type_lectin-like"/>
</dbReference>